<gene>
    <name evidence="1" type="ORF">SAMN05421663_102280</name>
</gene>
<evidence type="ECO:0000313" key="2">
    <source>
        <dbReference type="Proteomes" id="UP000198666"/>
    </source>
</evidence>
<organism evidence="1 2">
    <name type="scientific">Terribacillus halophilus</name>
    <dbReference type="NCBI Taxonomy" id="361279"/>
    <lineage>
        <taxon>Bacteria</taxon>
        <taxon>Bacillati</taxon>
        <taxon>Bacillota</taxon>
        <taxon>Bacilli</taxon>
        <taxon>Bacillales</taxon>
        <taxon>Bacillaceae</taxon>
        <taxon>Terribacillus</taxon>
    </lineage>
</organism>
<accession>A0A1G6L714</accession>
<sequence>MTVWLFRAGKQGEYENKFLEDERIYLTWDDLNINLKEIASKEALYKRLVEHYELDKEKTAINWASQIWPIANAMEIGNLVVLPSKFNRTIHVGEVTGD</sequence>
<name>A0A1G6L714_9BACI</name>
<keyword evidence="2" id="KW-1185">Reference proteome</keyword>
<dbReference type="EMBL" id="FMZB01000002">
    <property type="protein sequence ID" value="SDC39119.1"/>
    <property type="molecule type" value="Genomic_DNA"/>
</dbReference>
<dbReference type="STRING" id="361279.SAMN05421663_102280"/>
<evidence type="ECO:0000313" key="1">
    <source>
        <dbReference type="EMBL" id="SDC39119.1"/>
    </source>
</evidence>
<dbReference type="RefSeq" id="WP_244499251.1">
    <property type="nucleotide sequence ID" value="NZ_FMZB01000002.1"/>
</dbReference>
<protein>
    <submittedName>
        <fullName evidence="1">Restriction system protein</fullName>
    </submittedName>
</protein>
<proteinExistence type="predicted"/>
<reference evidence="2" key="1">
    <citation type="submission" date="2016-10" db="EMBL/GenBank/DDBJ databases">
        <authorList>
            <person name="Varghese N."/>
            <person name="Submissions S."/>
        </authorList>
    </citation>
    <scope>NUCLEOTIDE SEQUENCE [LARGE SCALE GENOMIC DNA]</scope>
    <source>
        <strain evidence="2">DSM 21620</strain>
    </source>
</reference>
<dbReference type="Proteomes" id="UP000198666">
    <property type="component" value="Unassembled WGS sequence"/>
</dbReference>
<dbReference type="AlphaFoldDB" id="A0A1G6L714"/>